<dbReference type="EMBL" id="JACRSN010000012">
    <property type="protein sequence ID" value="MBC8534126.1"/>
    <property type="molecule type" value="Genomic_DNA"/>
</dbReference>
<dbReference type="Proteomes" id="UP000651482">
    <property type="component" value="Unassembled WGS sequence"/>
</dbReference>
<dbReference type="AlphaFoldDB" id="A0A926HT56"/>
<feature type="region of interest" description="Disordered" evidence="1">
    <location>
        <begin position="218"/>
        <end position="237"/>
    </location>
</feature>
<dbReference type="RefSeq" id="WP_249319784.1">
    <property type="nucleotide sequence ID" value="NZ_JACRSN010000012.1"/>
</dbReference>
<dbReference type="InterPro" id="IPR045706">
    <property type="entry name" value="DUF6062"/>
</dbReference>
<proteinExistence type="predicted"/>
<protein>
    <recommendedName>
        <fullName evidence="4">ABC transporter substrate-binding protein</fullName>
    </recommendedName>
</protein>
<comment type="caution">
    <text evidence="2">The sequence shown here is derived from an EMBL/GenBank/DDBJ whole genome shotgun (WGS) entry which is preliminary data.</text>
</comment>
<feature type="compositionally biased region" description="Basic and acidic residues" evidence="1">
    <location>
        <begin position="226"/>
        <end position="237"/>
    </location>
</feature>
<reference evidence="2" key="1">
    <citation type="submission" date="2020-08" db="EMBL/GenBank/DDBJ databases">
        <title>Genome public.</title>
        <authorList>
            <person name="Liu C."/>
            <person name="Sun Q."/>
        </authorList>
    </citation>
    <scope>NUCLEOTIDE SEQUENCE</scope>
    <source>
        <strain evidence="2">NSJ-40</strain>
    </source>
</reference>
<evidence type="ECO:0000313" key="3">
    <source>
        <dbReference type="Proteomes" id="UP000651482"/>
    </source>
</evidence>
<organism evidence="2 3">
    <name type="scientific">Yeguia hominis</name>
    <dbReference type="NCBI Taxonomy" id="2763662"/>
    <lineage>
        <taxon>Bacteria</taxon>
        <taxon>Bacillati</taxon>
        <taxon>Bacillota</taxon>
        <taxon>Clostridia</taxon>
        <taxon>Eubacteriales</taxon>
        <taxon>Yeguiaceae</taxon>
        <taxon>Yeguia</taxon>
    </lineage>
</organism>
<evidence type="ECO:0008006" key="4">
    <source>
        <dbReference type="Google" id="ProtNLM"/>
    </source>
</evidence>
<sequence>MREDICSIPIHDVFEPRDGCPICRMRDMLEDRIATYITGAAMMEPDVRIETNRLGFCKDHFDLVLSRGSRLSVALILESHLKEVEEKLVFPKGDRLPAKKVLADLDRAEHSCFMCENIETNIRHLLETVTHLWQKEEDFRTLYAQQPYVCLPHYRILLSAAEKMNKKTYQPFVQETRRLAGNYLRELEKDVTHFCRMFDYRNKDSDWGNSKDSIERSIQYLTSRQPKNEGKADEKNR</sequence>
<evidence type="ECO:0000313" key="2">
    <source>
        <dbReference type="EMBL" id="MBC8534126.1"/>
    </source>
</evidence>
<accession>A0A926HT56</accession>
<gene>
    <name evidence="2" type="ORF">IAG03_08970</name>
</gene>
<dbReference type="Pfam" id="PF19538">
    <property type="entry name" value="DUF6062"/>
    <property type="match status" value="1"/>
</dbReference>
<keyword evidence="3" id="KW-1185">Reference proteome</keyword>
<evidence type="ECO:0000256" key="1">
    <source>
        <dbReference type="SAM" id="MobiDB-lite"/>
    </source>
</evidence>
<name>A0A926HT56_9FIRM</name>